<evidence type="ECO:0000256" key="2">
    <source>
        <dbReference type="ARBA" id="ARBA00022475"/>
    </source>
</evidence>
<feature type="transmembrane region" description="Helical" evidence="6">
    <location>
        <begin position="171"/>
        <end position="190"/>
    </location>
</feature>
<feature type="transmembrane region" description="Helical" evidence="6">
    <location>
        <begin position="380"/>
        <end position="399"/>
    </location>
</feature>
<dbReference type="InterPro" id="IPR002797">
    <property type="entry name" value="Polysacc_synth"/>
</dbReference>
<dbReference type="EMBL" id="UFSX01000002">
    <property type="protein sequence ID" value="SUV42762.1"/>
    <property type="molecule type" value="Genomic_DNA"/>
</dbReference>
<feature type="transmembrane region" description="Helical" evidence="6">
    <location>
        <begin position="327"/>
        <end position="348"/>
    </location>
</feature>
<reference evidence="7 8" key="1">
    <citation type="submission" date="2018-06" db="EMBL/GenBank/DDBJ databases">
        <authorList>
            <consortium name="Pathogen Informatics"/>
            <person name="Doyle S."/>
        </authorList>
    </citation>
    <scope>NUCLEOTIDE SEQUENCE [LARGE SCALE GENOMIC DNA]</scope>
    <source>
        <strain evidence="7 8">NCTC11155</strain>
    </source>
</reference>
<evidence type="ECO:0000256" key="1">
    <source>
        <dbReference type="ARBA" id="ARBA00004651"/>
    </source>
</evidence>
<protein>
    <submittedName>
        <fullName evidence="7">Polysaccharide biosynthesis protein</fullName>
    </submittedName>
</protein>
<feature type="transmembrane region" description="Helical" evidence="6">
    <location>
        <begin position="144"/>
        <end position="165"/>
    </location>
</feature>
<feature type="transmembrane region" description="Helical" evidence="6">
    <location>
        <begin position="12"/>
        <end position="33"/>
    </location>
</feature>
<name>A0A380Z8S5_9BACE</name>
<dbReference type="Pfam" id="PF01943">
    <property type="entry name" value="Polysacc_synt"/>
    <property type="match status" value="1"/>
</dbReference>
<evidence type="ECO:0000256" key="5">
    <source>
        <dbReference type="ARBA" id="ARBA00023136"/>
    </source>
</evidence>
<feature type="transmembrane region" description="Helical" evidence="6">
    <location>
        <begin position="289"/>
        <end position="307"/>
    </location>
</feature>
<feature type="transmembrane region" description="Helical" evidence="6">
    <location>
        <begin position="116"/>
        <end position="135"/>
    </location>
</feature>
<dbReference type="STRING" id="483216.BACEGG_00081"/>
<dbReference type="AlphaFoldDB" id="A0A380Z8S5"/>
<proteinExistence type="predicted"/>
<comment type="subcellular location">
    <subcellularLocation>
        <location evidence="1">Cell membrane</location>
        <topology evidence="1">Multi-pass membrane protein</topology>
    </subcellularLocation>
</comment>
<dbReference type="GeneID" id="93068900"/>
<accession>A0A380Z8S5</accession>
<dbReference type="GO" id="GO:0005886">
    <property type="term" value="C:plasma membrane"/>
    <property type="evidence" value="ECO:0007669"/>
    <property type="project" value="UniProtKB-SubCell"/>
</dbReference>
<dbReference type="RefSeq" id="WP_004288346.1">
    <property type="nucleotide sequence ID" value="NZ_CABKNQ010000020.1"/>
</dbReference>
<dbReference type="PANTHER" id="PTHR30250:SF11">
    <property type="entry name" value="O-ANTIGEN TRANSPORTER-RELATED"/>
    <property type="match status" value="1"/>
</dbReference>
<feature type="transmembrane region" description="Helical" evidence="6">
    <location>
        <begin position="411"/>
        <end position="431"/>
    </location>
</feature>
<organism evidence="7 8">
    <name type="scientific">Bacteroides eggerthii</name>
    <dbReference type="NCBI Taxonomy" id="28111"/>
    <lineage>
        <taxon>Bacteria</taxon>
        <taxon>Pseudomonadati</taxon>
        <taxon>Bacteroidota</taxon>
        <taxon>Bacteroidia</taxon>
        <taxon>Bacteroidales</taxon>
        <taxon>Bacteroidaceae</taxon>
        <taxon>Bacteroides</taxon>
    </lineage>
</organism>
<evidence type="ECO:0000313" key="7">
    <source>
        <dbReference type="EMBL" id="SUV42762.1"/>
    </source>
</evidence>
<dbReference type="Proteomes" id="UP000254424">
    <property type="component" value="Unassembled WGS sequence"/>
</dbReference>
<evidence type="ECO:0000256" key="6">
    <source>
        <dbReference type="SAM" id="Phobius"/>
    </source>
</evidence>
<feature type="transmembrane region" description="Helical" evidence="6">
    <location>
        <begin position="437"/>
        <end position="457"/>
    </location>
</feature>
<keyword evidence="4 6" id="KW-1133">Transmembrane helix</keyword>
<keyword evidence="3 6" id="KW-0812">Transmembrane</keyword>
<evidence type="ECO:0000313" key="8">
    <source>
        <dbReference type="Proteomes" id="UP000254424"/>
    </source>
</evidence>
<gene>
    <name evidence="7" type="ORF">NCTC11155_02136</name>
</gene>
<evidence type="ECO:0000256" key="4">
    <source>
        <dbReference type="ARBA" id="ARBA00022989"/>
    </source>
</evidence>
<keyword evidence="2" id="KW-1003">Cell membrane</keyword>
<feature type="transmembrane region" description="Helical" evidence="6">
    <location>
        <begin position="355"/>
        <end position="374"/>
    </location>
</feature>
<dbReference type="PANTHER" id="PTHR30250">
    <property type="entry name" value="PST FAMILY PREDICTED COLANIC ACID TRANSPORTER"/>
    <property type="match status" value="1"/>
</dbReference>
<sequence>MKELKSLARNTGFLVIGQFGTKLLSFFLVPLYTNVLTTVEYGTFDLMNTSISLLVPIFTLNICDSALRFPLEPQIDRTEVFSICIYHFFACVIIGTILISINYIFDFISIINDYPILFLMMFASTAINGILNCFARGIDCVKDVAISGVICSLVMICLNLFFLLILHMGLWGFFMAYILGIISQSFYLFLAIKGWKFVKWQNLDSKLHQEMLNFSKPMILTNISWWINGLSNRYIITWLSGIAANGIYSVSYKIPSVLMMFQGIFGQAWTLSAVHEFDKDDKNGFFAKLYSSYNVSMTIVCSILIILSRTIAELLYNKDFYNAWKYAPFLTIAAVFGALSGYIGGIYAATKDTKAFAKTSIVGAVVNLVLTFLLVWQTGILGAAVASLVSYGLVWAMRIRTIKKYMNLRISLLRDCLGYSILLVQTGLLFVLDNSLLFFGLEIVLLLIIIAINQSLLKTIMNKVCKK</sequence>
<keyword evidence="5 6" id="KW-0472">Membrane</keyword>
<evidence type="ECO:0000256" key="3">
    <source>
        <dbReference type="ARBA" id="ARBA00022692"/>
    </source>
</evidence>
<feature type="transmembrane region" description="Helical" evidence="6">
    <location>
        <begin position="83"/>
        <end position="104"/>
    </location>
</feature>
<dbReference type="OrthoDB" id="1495589at2"/>
<dbReference type="InterPro" id="IPR050833">
    <property type="entry name" value="Poly_Biosynth_Transport"/>
</dbReference>
<feature type="transmembrane region" description="Helical" evidence="6">
    <location>
        <begin position="53"/>
        <end position="71"/>
    </location>
</feature>